<evidence type="ECO:0000256" key="7">
    <source>
        <dbReference type="ARBA" id="ARBA00022741"/>
    </source>
</evidence>
<gene>
    <name evidence="21" type="ORF">g.15326</name>
    <name evidence="22" type="ORF">g.15327</name>
</gene>
<keyword evidence="11" id="KW-0067">ATP-binding</keyword>
<dbReference type="Pfam" id="PF04423">
    <property type="entry name" value="Rad50_zn_hook"/>
    <property type="match status" value="1"/>
</dbReference>
<feature type="coiled-coil region" evidence="19">
    <location>
        <begin position="931"/>
        <end position="1022"/>
    </location>
</feature>
<evidence type="ECO:0000313" key="22">
    <source>
        <dbReference type="EMBL" id="JAT23883.1"/>
    </source>
</evidence>
<dbReference type="GO" id="GO:0070192">
    <property type="term" value="P:chromosome organization involved in meiotic cell cycle"/>
    <property type="evidence" value="ECO:0007669"/>
    <property type="project" value="TreeGrafter"/>
</dbReference>
<evidence type="ECO:0000256" key="19">
    <source>
        <dbReference type="SAM" id="Coils"/>
    </source>
</evidence>
<keyword evidence="10 18" id="KW-0862">Zinc</keyword>
<evidence type="ECO:0000256" key="13">
    <source>
        <dbReference type="ARBA" id="ARBA00023054"/>
    </source>
</evidence>
<evidence type="ECO:0000256" key="16">
    <source>
        <dbReference type="ARBA" id="ARBA00023254"/>
    </source>
</evidence>
<protein>
    <recommendedName>
        <fullName evidence="20">Zinc-hook domain-containing protein</fullName>
    </recommendedName>
</protein>
<evidence type="ECO:0000256" key="6">
    <source>
        <dbReference type="ARBA" id="ARBA00022723"/>
    </source>
</evidence>
<dbReference type="GO" id="GO:0000722">
    <property type="term" value="P:telomere maintenance via recombination"/>
    <property type="evidence" value="ECO:0007669"/>
    <property type="project" value="TreeGrafter"/>
</dbReference>
<evidence type="ECO:0000256" key="8">
    <source>
        <dbReference type="ARBA" id="ARBA00022763"/>
    </source>
</evidence>
<dbReference type="GO" id="GO:0043047">
    <property type="term" value="F:single-stranded telomeric DNA binding"/>
    <property type="evidence" value="ECO:0007669"/>
    <property type="project" value="TreeGrafter"/>
</dbReference>
<feature type="coiled-coil region" evidence="19">
    <location>
        <begin position="396"/>
        <end position="557"/>
    </location>
</feature>
<evidence type="ECO:0000256" key="1">
    <source>
        <dbReference type="ARBA" id="ARBA00001947"/>
    </source>
</evidence>
<dbReference type="InterPro" id="IPR004584">
    <property type="entry name" value="Rad50_eukaryotes"/>
</dbReference>
<evidence type="ECO:0000256" key="18">
    <source>
        <dbReference type="PROSITE-ProRule" id="PRU00471"/>
    </source>
</evidence>
<evidence type="ECO:0000259" key="20">
    <source>
        <dbReference type="PROSITE" id="PS51131"/>
    </source>
</evidence>
<evidence type="ECO:0000256" key="4">
    <source>
        <dbReference type="ARBA" id="ARBA00009439"/>
    </source>
</evidence>
<organism evidence="21">
    <name type="scientific">Graphocephala atropunctata</name>
    <dbReference type="NCBI Taxonomy" id="36148"/>
    <lineage>
        <taxon>Eukaryota</taxon>
        <taxon>Metazoa</taxon>
        <taxon>Ecdysozoa</taxon>
        <taxon>Arthropoda</taxon>
        <taxon>Hexapoda</taxon>
        <taxon>Insecta</taxon>
        <taxon>Pterygota</taxon>
        <taxon>Neoptera</taxon>
        <taxon>Paraneoptera</taxon>
        <taxon>Hemiptera</taxon>
        <taxon>Auchenorrhyncha</taxon>
        <taxon>Membracoidea</taxon>
        <taxon>Cicadellidae</taxon>
        <taxon>Cicadellinae</taxon>
        <taxon>Cicadellini</taxon>
        <taxon>Graphocephala</taxon>
    </lineage>
</organism>
<feature type="binding site" evidence="18">
    <location>
        <position position="685"/>
    </location>
    <ligand>
        <name>Zn(2+)</name>
        <dbReference type="ChEBI" id="CHEBI:29105"/>
    </ligand>
</feature>
<evidence type="ECO:0000256" key="15">
    <source>
        <dbReference type="ARBA" id="ARBA00023242"/>
    </source>
</evidence>
<keyword evidence="13 19" id="KW-0175">Coiled coil</keyword>
<dbReference type="EMBL" id="GEBQ01026304">
    <property type="protein sequence ID" value="JAT13673.1"/>
    <property type="molecule type" value="Transcribed_RNA"/>
</dbReference>
<evidence type="ECO:0000256" key="12">
    <source>
        <dbReference type="ARBA" id="ARBA00022842"/>
    </source>
</evidence>
<dbReference type="GO" id="GO:0007004">
    <property type="term" value="P:telomere maintenance via telomerase"/>
    <property type="evidence" value="ECO:0007669"/>
    <property type="project" value="TreeGrafter"/>
</dbReference>
<accession>A0A1B6KQF5</accession>
<evidence type="ECO:0000256" key="3">
    <source>
        <dbReference type="ARBA" id="ARBA00004286"/>
    </source>
</evidence>
<dbReference type="Gene3D" id="3.40.50.300">
    <property type="entry name" value="P-loop containing nucleotide triphosphate hydrolases"/>
    <property type="match status" value="2"/>
</dbReference>
<feature type="binding site" evidence="18">
    <location>
        <position position="682"/>
    </location>
    <ligand>
        <name>Zn(2+)</name>
        <dbReference type="ChEBI" id="CHEBI:29105"/>
    </ligand>
</feature>
<dbReference type="GO" id="GO:0005524">
    <property type="term" value="F:ATP binding"/>
    <property type="evidence" value="ECO:0007669"/>
    <property type="project" value="UniProtKB-KW"/>
</dbReference>
<comment type="similarity">
    <text evidence="4">Belongs to the SMC family. RAD50 subfamily.</text>
</comment>
<comment type="catalytic activity">
    <reaction evidence="17">
        <text>ATP + H2O = ADP + phosphate + H(+)</text>
        <dbReference type="Rhea" id="RHEA:13065"/>
        <dbReference type="ChEBI" id="CHEBI:15377"/>
        <dbReference type="ChEBI" id="CHEBI:15378"/>
        <dbReference type="ChEBI" id="CHEBI:30616"/>
        <dbReference type="ChEBI" id="CHEBI:43474"/>
        <dbReference type="ChEBI" id="CHEBI:456216"/>
    </reaction>
</comment>
<keyword evidence="12" id="KW-0460">Magnesium</keyword>
<feature type="coiled-coil region" evidence="19">
    <location>
        <begin position="198"/>
        <end position="249"/>
    </location>
</feature>
<evidence type="ECO:0000313" key="21">
    <source>
        <dbReference type="EMBL" id="JAT13673.1"/>
    </source>
</evidence>
<keyword evidence="5" id="KW-0158">Chromosome</keyword>
<dbReference type="InterPro" id="IPR027417">
    <property type="entry name" value="P-loop_NTPase"/>
</dbReference>
<evidence type="ECO:0000256" key="5">
    <source>
        <dbReference type="ARBA" id="ARBA00022454"/>
    </source>
</evidence>
<keyword evidence="8" id="KW-0227">DNA damage</keyword>
<evidence type="ECO:0000256" key="11">
    <source>
        <dbReference type="ARBA" id="ARBA00022840"/>
    </source>
</evidence>
<dbReference type="PANTHER" id="PTHR18867:SF12">
    <property type="entry name" value="DNA REPAIR PROTEIN RAD50"/>
    <property type="match status" value="1"/>
</dbReference>
<dbReference type="GO" id="GO:0006302">
    <property type="term" value="P:double-strand break repair"/>
    <property type="evidence" value="ECO:0007669"/>
    <property type="project" value="InterPro"/>
</dbReference>
<comment type="cofactor">
    <cofactor evidence="1">
        <name>Zn(2+)</name>
        <dbReference type="ChEBI" id="CHEBI:29105"/>
    </cofactor>
</comment>
<dbReference type="EMBL" id="GEBQ01016094">
    <property type="protein sequence ID" value="JAT23883.1"/>
    <property type="molecule type" value="Transcribed_RNA"/>
</dbReference>
<dbReference type="InterPro" id="IPR038729">
    <property type="entry name" value="Rad50/SbcC_AAA"/>
</dbReference>
<dbReference type="GO" id="GO:0000794">
    <property type="term" value="C:condensed nuclear chromosome"/>
    <property type="evidence" value="ECO:0007669"/>
    <property type="project" value="TreeGrafter"/>
</dbReference>
<name>A0A1B6KQF5_9HEMI</name>
<reference evidence="21" key="1">
    <citation type="submission" date="2015-11" db="EMBL/GenBank/DDBJ databases">
        <title>De novo transcriptome assembly of four potential Pierce s Disease insect vectors from Arizona vineyards.</title>
        <authorList>
            <person name="Tassone E.E."/>
        </authorList>
    </citation>
    <scope>NUCLEOTIDE SEQUENCE</scope>
</reference>
<dbReference type="PANTHER" id="PTHR18867">
    <property type="entry name" value="RAD50"/>
    <property type="match status" value="1"/>
</dbReference>
<dbReference type="InterPro" id="IPR013134">
    <property type="entry name" value="Zn_hook_RAD50"/>
</dbReference>
<evidence type="ECO:0000256" key="2">
    <source>
        <dbReference type="ARBA" id="ARBA00004123"/>
    </source>
</evidence>
<keyword evidence="16" id="KW-0469">Meiosis</keyword>
<evidence type="ECO:0000256" key="17">
    <source>
        <dbReference type="ARBA" id="ARBA00049360"/>
    </source>
</evidence>
<dbReference type="GO" id="GO:0030870">
    <property type="term" value="C:Mre11 complex"/>
    <property type="evidence" value="ECO:0007669"/>
    <property type="project" value="InterPro"/>
</dbReference>
<evidence type="ECO:0000256" key="14">
    <source>
        <dbReference type="ARBA" id="ARBA00023204"/>
    </source>
</evidence>
<feature type="domain" description="Zinc-hook" evidence="20">
    <location>
        <begin position="637"/>
        <end position="735"/>
    </location>
</feature>
<feature type="coiled-coil region" evidence="19">
    <location>
        <begin position="303"/>
        <end position="330"/>
    </location>
</feature>
<keyword evidence="9" id="KW-0378">Hydrolase</keyword>
<dbReference type="GO" id="GO:0051880">
    <property type="term" value="F:G-quadruplex DNA binding"/>
    <property type="evidence" value="ECO:0007669"/>
    <property type="project" value="TreeGrafter"/>
</dbReference>
<keyword evidence="15" id="KW-0539">Nucleus</keyword>
<dbReference type="NCBIfam" id="TIGR00606">
    <property type="entry name" value="rad50"/>
    <property type="match status" value="1"/>
</dbReference>
<keyword evidence="14" id="KW-0234">DNA repair</keyword>
<feature type="coiled-coil region" evidence="19">
    <location>
        <begin position="1051"/>
        <end position="1099"/>
    </location>
</feature>
<dbReference type="GO" id="GO:0046872">
    <property type="term" value="F:metal ion binding"/>
    <property type="evidence" value="ECO:0007669"/>
    <property type="project" value="UniProtKB-UniRule"/>
</dbReference>
<sequence>MACIEKLLLRGIRSFGPEDRDEAKLKFCTPLTIILGQNGCGKTTIIEALKYATCGDMPSNCNQGAGFVHDPKLCNCSEVRAQVKLQVRDLKGKLLFVSRCMQTTQKAKKLQFKTLDQTITRKDKAGQDVSISGRCADIDAEMCVALGVSKAILNSVIFCHQEDSHWPLDEGKKLKERFDLIFETVKYNKCLDNVKLQRSILSTDIKMSQKELENLEERKREVADKRSRLGQEEGKMNVIQDKILEYENELGPIKKRMAELVSREMDISRLITERATKSATLKAIQSSISEYQQSITSEFQGSLDELKVAIQDFKAQSSQQESKLEGFEGELSREHQEEQRLTRLITTEQIKLGQLTRDQEQNSERVQQRNNALTTLSDQLLLSSNVLTEGDVVRSLGSVERAIRAAEGDVESLREAGEENERVLQEKIDSLREEKTKLEQSIRLKNQMIHNNKEDTKRVKSEIDEVNQSTEKLDRLQKQLEKVQKSADDLNKAVDSVQMEKDIKDSETRRDKLEDELAVLDKEVRQLQAASQLQTELNLQTDAKSMKEAEIRRLKNKTEDSLLHLLGNIPESGMKHHLQTCIDRLSHDVRTKQSRIMEIQRQLTTLEADRKHVREKHREKTRILAQDQEELYDACENREYEAVLADVTNQLLVAQDDKGTLKASEFMFGRYVEKLKRNSPCCPLCHRGFQEVQESQELITELEGRMQGLPRMIEDKERELEQLQERQSKLQQLKPTYQRISTLQNEEIPALQAEIEATEARLEGTRQELTTLQTDLMGPQSDETVAKSIQGDVALWDQHMNELRKLEREVNKLQERLPQGGSGKSLKDALGEQDKLHKEVQMLRKSLQSLQERRNRHNQQLHQLQSEKNSIVEQQLKIQGGVQQKKQLEDKLYELQAQEIVLLEEYSHINEQIQPVSDRLETAIRDKELARTAHKQKLDAERNRVNKLVRQCDEIRKIQEAITKYEKSGGSERLSATKQTITRLVADKETVLDNKKQLQDQINDLKANLNNQQVRQRELDDNLKLRQKREEEKGVNAEILALSTKIGGMDIQKVIKEKEQLKKKEETILNDKAHAEGRRRELQENIQLLRKELNKENYKNADKAYMEALIELKVKEVANEDLGHYHKALDWALSHFHNQRMKHINDIIGDLWTQIYCGNDIDTIKIKIDEDKNQGEQKRKVYNYRVVQVKNSQELDMRGRCSAGQKMLACLIIRMALAEIFSTKCGILTLDEPTTNLDKDNIDRLCATLANLISLRASHKSNFQLIVITHDEDFIDKLTKMHKVDYYFSVSRNDRGKSTVTTVRCD</sequence>
<proteinExistence type="inferred from homology"/>
<feature type="coiled-coil region" evidence="19">
    <location>
        <begin position="582"/>
        <end position="616"/>
    </location>
</feature>
<dbReference type="PROSITE" id="PS51131">
    <property type="entry name" value="ZN_HOOK"/>
    <property type="match status" value="1"/>
</dbReference>
<keyword evidence="6 18" id="KW-0479">Metal-binding</keyword>
<dbReference type="GO" id="GO:0003691">
    <property type="term" value="F:double-stranded telomeric DNA binding"/>
    <property type="evidence" value="ECO:0007669"/>
    <property type="project" value="TreeGrafter"/>
</dbReference>
<evidence type="ECO:0000256" key="10">
    <source>
        <dbReference type="ARBA" id="ARBA00022833"/>
    </source>
</evidence>
<dbReference type="Pfam" id="PF13476">
    <property type="entry name" value="AAA_23"/>
    <property type="match status" value="1"/>
</dbReference>
<dbReference type="GO" id="GO:0016887">
    <property type="term" value="F:ATP hydrolysis activity"/>
    <property type="evidence" value="ECO:0007669"/>
    <property type="project" value="InterPro"/>
</dbReference>
<keyword evidence="7" id="KW-0547">Nucleotide-binding</keyword>
<feature type="coiled-coil region" evidence="19">
    <location>
        <begin position="706"/>
        <end position="905"/>
    </location>
</feature>
<evidence type="ECO:0000256" key="9">
    <source>
        <dbReference type="ARBA" id="ARBA00022801"/>
    </source>
</evidence>
<comment type="subcellular location">
    <subcellularLocation>
        <location evidence="3">Chromosome</location>
    </subcellularLocation>
    <subcellularLocation>
        <location evidence="2">Nucleus</location>
    </subcellularLocation>
</comment>
<dbReference type="SUPFAM" id="SSF52540">
    <property type="entry name" value="P-loop containing nucleoside triphosphate hydrolases"/>
    <property type="match status" value="1"/>
</dbReference>